<dbReference type="OrthoDB" id="78172at2"/>
<dbReference type="eggNOG" id="COG0846">
    <property type="taxonomic scope" value="Bacteria"/>
</dbReference>
<dbReference type="SUPFAM" id="SSF52467">
    <property type="entry name" value="DHS-like NAD/FAD-binding domain"/>
    <property type="match status" value="1"/>
</dbReference>
<dbReference type="InterPro" id="IPR029035">
    <property type="entry name" value="DHS-like_NAD/FAD-binding_dom"/>
</dbReference>
<evidence type="ECO:0000313" key="1">
    <source>
        <dbReference type="EMBL" id="EGK62050.1"/>
    </source>
</evidence>
<gene>
    <name evidence="1" type="ORF">HMPREF9081_0299</name>
</gene>
<evidence type="ECO:0000313" key="2">
    <source>
        <dbReference type="Proteomes" id="UP000004067"/>
    </source>
</evidence>
<dbReference type="Pfam" id="PF13289">
    <property type="entry name" value="SIR2_2"/>
    <property type="match status" value="1"/>
</dbReference>
<dbReference type="AlphaFoldDB" id="F5RJ64"/>
<dbReference type="HOGENOM" id="CLU_012310_0_0_9"/>
<keyword evidence="2" id="KW-1185">Reference proteome</keyword>
<protein>
    <submittedName>
        <fullName evidence="1">Uncharacterized protein</fullName>
    </submittedName>
</protein>
<dbReference type="STRING" id="888060.HMPREF9081_0299"/>
<dbReference type="Gene3D" id="3.40.50.1220">
    <property type="entry name" value="TPP-binding domain"/>
    <property type="match status" value="1"/>
</dbReference>
<proteinExistence type="predicted"/>
<name>F5RJ64_9FIRM</name>
<organism evidence="1 2">
    <name type="scientific">Centipeda periodontii DSM 2778</name>
    <dbReference type="NCBI Taxonomy" id="888060"/>
    <lineage>
        <taxon>Bacteria</taxon>
        <taxon>Bacillati</taxon>
        <taxon>Bacillota</taxon>
        <taxon>Negativicutes</taxon>
        <taxon>Selenomonadales</taxon>
        <taxon>Selenomonadaceae</taxon>
        <taxon>Centipeda</taxon>
    </lineage>
</organism>
<accession>F5RJ64</accession>
<comment type="caution">
    <text evidence="1">The sequence shown here is derived from an EMBL/GenBank/DDBJ whole genome shotgun (WGS) entry which is preliminary data.</text>
</comment>
<sequence>MSTNRYTENLYGEERHLIQQAEREKRLVFFVGAGVSIPSGMPSWATAIKQIKKRMKGILQDDALKISQYYYVQHGKRDYTRLMWAVFKYQKTLPTNHIHRELFKFQVKTIVTTNYDHLLEEAAKENYRVFDVIGQDSDLAYGFAENKIIKMHGDFEHDNFVLKEDDYLHYERNFRLLTAYIKALIAENTMIFIGYSFNDPDLKQIFSWVKDVLGRDMPRSYMIVTKTAYSEAEANYFKNFGITVLYAKMMCEAPEHEEQLVQMLQFLREKEEQTMAEKIYDTLKPLQDLNYVHGRYIGQPFLATGICLDNNRLVVIENIGFRILNWLSAFGGNVEIPYEEDVSDEDKEYYREIYGILAKSSVYWHVRDEKRKIITVTPRMGKNTNMDKILSAIVEYDILELKKMRQRNDSMLAANPVLYVEQAGLSYYLGEYVEAYRYLQKGTNIFYQQRKYVWYFISLLNRKYLARIIARKSFSQYSEKEQNEIWQDADAIDLDKIFYSLPDIGNEDNTFLRELYTFQVFYSSLLPVQKKAEEALKESRTSYSLFAKIPAITELRQYVIENWNYLVQNFILLDQYIEFSSGIRQYVSSLLTAMTAPQIVGREESSFVDAVGNIQPEELDAMDIYFILRYLPLEDMKFIFSQSEEDVQISISDDGVNRLSHILSNLPDIDVVERNELFEKILCLSCHSARLPALLLTVLQALVNHVGNIAHRQVRMAITDFFASALQCEDLVDDENNAEQLLHEFIEQLLCVIAEKNIAIDEIECLLERALYLQKKLNNVGAFKSGYVSDLMAQEDLDVLRILYPYVDDDTKTSISALAQREEWDFTMLPDRPTMNARDLDLSDLTASERLADIYRRDRLGLFCRLLSAKILQPNKEVEEQLLAVLPKVRDDREDTSPSSYDYIFSCITNAYLADAFIEKERIRECIRKTNIAELIWVVDWERYDYSHFQCEWLAYCSEKLLQTMGGNEKVRGWIQKAVQEQYLNGKIKKNILKIYFNYFVG</sequence>
<dbReference type="Proteomes" id="UP000004067">
    <property type="component" value="Unassembled WGS sequence"/>
</dbReference>
<dbReference type="RefSeq" id="WP_006305109.1">
    <property type="nucleotide sequence ID" value="NZ_GL892076.1"/>
</dbReference>
<dbReference type="EMBL" id="AFHQ01000007">
    <property type="protein sequence ID" value="EGK62050.1"/>
    <property type="molecule type" value="Genomic_DNA"/>
</dbReference>
<reference evidence="1 2" key="1">
    <citation type="submission" date="2011-04" db="EMBL/GenBank/DDBJ databases">
        <authorList>
            <person name="Muzny D."/>
            <person name="Qin X."/>
            <person name="Deng J."/>
            <person name="Jiang H."/>
            <person name="Liu Y."/>
            <person name="Qu J."/>
            <person name="Song X.-Z."/>
            <person name="Zhang L."/>
            <person name="Thornton R."/>
            <person name="Coyle M."/>
            <person name="Francisco L."/>
            <person name="Jackson L."/>
            <person name="Javaid M."/>
            <person name="Korchina V."/>
            <person name="Kovar C."/>
            <person name="Mata R."/>
            <person name="Mathew T."/>
            <person name="Ngo R."/>
            <person name="Nguyen L."/>
            <person name="Nguyen N."/>
            <person name="Okwuonu G."/>
            <person name="Ongeri F."/>
            <person name="Pham C."/>
            <person name="Simmons D."/>
            <person name="Wilczek-Boney K."/>
            <person name="Hale W."/>
            <person name="Jakkamsetti A."/>
            <person name="Pham P."/>
            <person name="Ruth R."/>
            <person name="San Lucas F."/>
            <person name="Warren J."/>
            <person name="Zhang J."/>
            <person name="Zhao Z."/>
            <person name="Zhou C."/>
            <person name="Zhu D."/>
            <person name="Lee S."/>
            <person name="Bess C."/>
            <person name="Blankenburg K."/>
            <person name="Forbes L."/>
            <person name="Fu Q."/>
            <person name="Gubbala S."/>
            <person name="Hirani K."/>
            <person name="Jayaseelan J.C."/>
            <person name="Lara F."/>
            <person name="Munidasa M."/>
            <person name="Palculict T."/>
            <person name="Patil S."/>
            <person name="Pu L.-L."/>
            <person name="Saada N."/>
            <person name="Tang L."/>
            <person name="Weissenberger G."/>
            <person name="Zhu Y."/>
            <person name="Hemphill L."/>
            <person name="Shang Y."/>
            <person name="Youmans B."/>
            <person name="Ayvaz T."/>
            <person name="Ross M."/>
            <person name="Santibanez J."/>
            <person name="Aqrawi P."/>
            <person name="Gross S."/>
            <person name="Joshi V."/>
            <person name="Fowler G."/>
            <person name="Nazareth L."/>
            <person name="Reid J."/>
            <person name="Worley K."/>
            <person name="Petrosino J."/>
            <person name="Highlander S."/>
            <person name="Gibbs R."/>
        </authorList>
    </citation>
    <scope>NUCLEOTIDE SEQUENCE [LARGE SCALE GENOMIC DNA]</scope>
    <source>
        <strain evidence="1 2">DSM 2778</strain>
    </source>
</reference>